<dbReference type="GeneID" id="81628057"/>
<accession>A0A9W9WTM1</accession>
<keyword evidence="3" id="KW-1185">Reference proteome</keyword>
<proteinExistence type="predicted"/>
<comment type="caution">
    <text evidence="2">The sequence shown here is derived from an EMBL/GenBank/DDBJ whole genome shotgun (WGS) entry which is preliminary data.</text>
</comment>
<gene>
    <name evidence="2" type="ORF">N7539_008207</name>
</gene>
<dbReference type="AlphaFoldDB" id="A0A9W9WTM1"/>
<reference evidence="2" key="1">
    <citation type="submission" date="2022-12" db="EMBL/GenBank/DDBJ databases">
        <authorList>
            <person name="Petersen C."/>
        </authorList>
    </citation>
    <scope>NUCLEOTIDE SEQUENCE</scope>
    <source>
        <strain evidence="2">IBT 30728</strain>
    </source>
</reference>
<dbReference type="Proteomes" id="UP001148312">
    <property type="component" value="Unassembled WGS sequence"/>
</dbReference>
<reference evidence="2" key="2">
    <citation type="journal article" date="2023" name="IMA Fungus">
        <title>Comparative genomic study of the Penicillium genus elucidates a diverse pangenome and 15 lateral gene transfer events.</title>
        <authorList>
            <person name="Petersen C."/>
            <person name="Sorensen T."/>
            <person name="Nielsen M.R."/>
            <person name="Sondergaard T.E."/>
            <person name="Sorensen J.L."/>
            <person name="Fitzpatrick D.A."/>
            <person name="Frisvad J.C."/>
            <person name="Nielsen K.L."/>
        </authorList>
    </citation>
    <scope>NUCLEOTIDE SEQUENCE</scope>
    <source>
        <strain evidence="2">IBT 30728</strain>
    </source>
</reference>
<dbReference type="RefSeq" id="XP_056786899.1">
    <property type="nucleotide sequence ID" value="XM_056937807.1"/>
</dbReference>
<evidence type="ECO:0000256" key="1">
    <source>
        <dbReference type="SAM" id="SignalP"/>
    </source>
</evidence>
<name>A0A9W9WTM1_9EURO</name>
<feature type="chain" id="PRO_5040720058" evidence="1">
    <location>
        <begin position="21"/>
        <end position="289"/>
    </location>
</feature>
<protein>
    <submittedName>
        <fullName evidence="2">Uncharacterized protein</fullName>
    </submittedName>
</protein>
<evidence type="ECO:0000313" key="2">
    <source>
        <dbReference type="EMBL" id="KAJ5475141.1"/>
    </source>
</evidence>
<dbReference type="EMBL" id="JAPWDQ010000012">
    <property type="protein sequence ID" value="KAJ5475141.1"/>
    <property type="molecule type" value="Genomic_DNA"/>
</dbReference>
<organism evidence="2 3">
    <name type="scientific">Penicillium diatomitis</name>
    <dbReference type="NCBI Taxonomy" id="2819901"/>
    <lineage>
        <taxon>Eukaryota</taxon>
        <taxon>Fungi</taxon>
        <taxon>Dikarya</taxon>
        <taxon>Ascomycota</taxon>
        <taxon>Pezizomycotina</taxon>
        <taxon>Eurotiomycetes</taxon>
        <taxon>Eurotiomycetidae</taxon>
        <taxon>Eurotiales</taxon>
        <taxon>Aspergillaceae</taxon>
        <taxon>Penicillium</taxon>
    </lineage>
</organism>
<feature type="signal peptide" evidence="1">
    <location>
        <begin position="1"/>
        <end position="20"/>
    </location>
</feature>
<keyword evidence="1" id="KW-0732">Signal</keyword>
<sequence>MRIVTILLYALAWFFHLGNASKLATPAEMLAMYNAYALDFAKNGAQRTIGPALSGTEMANFGTFASRVYVNVRFPKKGIFLSSDPKFNRANVDEITKYLPRRPKYSVEQLLGKELTKMKMAHYQVLALVNDVVYRASSSSTSSITEKLGVYLPEYKYASAGIIGARQQEIFSQGLQKLFQNEFSKAKLESEKIKVPGTDLEYDYVSWKKTLASSGVPQADVVRWYSKDVWEKTTDNDVRLLRDHRVVTAAITWNLGSLDSVGSCTAFTKNFLPWYKSGTSQWCPRVFGC</sequence>
<evidence type="ECO:0000313" key="3">
    <source>
        <dbReference type="Proteomes" id="UP001148312"/>
    </source>
</evidence>